<proteinExistence type="predicted"/>
<accession>A0AAQ3RP60</accession>
<dbReference type="AlphaFoldDB" id="A0AAQ3RP60"/>
<dbReference type="EMBL" id="CP144692">
    <property type="protein sequence ID" value="WVY98935.1"/>
    <property type="molecule type" value="Genomic_DNA"/>
</dbReference>
<protein>
    <recommendedName>
        <fullName evidence="1">F-box domain-containing protein</fullName>
    </recommendedName>
</protein>
<evidence type="ECO:0000313" key="2">
    <source>
        <dbReference type="EMBL" id="WVY98935.1"/>
    </source>
</evidence>
<dbReference type="Proteomes" id="UP001374535">
    <property type="component" value="Chromosome 9"/>
</dbReference>
<feature type="domain" description="F-box" evidence="1">
    <location>
        <begin position="7"/>
        <end position="42"/>
    </location>
</feature>
<name>A0AAQ3RP60_VIGMU</name>
<keyword evidence="3" id="KW-1185">Reference proteome</keyword>
<dbReference type="InterPro" id="IPR036047">
    <property type="entry name" value="F-box-like_dom_sf"/>
</dbReference>
<reference evidence="2 3" key="1">
    <citation type="journal article" date="2023" name="Life. Sci Alliance">
        <title>Evolutionary insights into 3D genome organization and epigenetic landscape of Vigna mungo.</title>
        <authorList>
            <person name="Junaid A."/>
            <person name="Singh B."/>
            <person name="Bhatia S."/>
        </authorList>
    </citation>
    <scope>NUCLEOTIDE SEQUENCE [LARGE SCALE GENOMIC DNA]</scope>
    <source>
        <strain evidence="2">Urdbean</strain>
    </source>
</reference>
<gene>
    <name evidence="2" type="ORF">V8G54_031086</name>
</gene>
<evidence type="ECO:0000313" key="3">
    <source>
        <dbReference type="Proteomes" id="UP001374535"/>
    </source>
</evidence>
<organism evidence="2 3">
    <name type="scientific">Vigna mungo</name>
    <name type="common">Black gram</name>
    <name type="synonym">Phaseolus mungo</name>
    <dbReference type="NCBI Taxonomy" id="3915"/>
    <lineage>
        <taxon>Eukaryota</taxon>
        <taxon>Viridiplantae</taxon>
        <taxon>Streptophyta</taxon>
        <taxon>Embryophyta</taxon>
        <taxon>Tracheophyta</taxon>
        <taxon>Spermatophyta</taxon>
        <taxon>Magnoliopsida</taxon>
        <taxon>eudicotyledons</taxon>
        <taxon>Gunneridae</taxon>
        <taxon>Pentapetalae</taxon>
        <taxon>rosids</taxon>
        <taxon>fabids</taxon>
        <taxon>Fabales</taxon>
        <taxon>Fabaceae</taxon>
        <taxon>Papilionoideae</taxon>
        <taxon>50 kb inversion clade</taxon>
        <taxon>NPAAA clade</taxon>
        <taxon>indigoferoid/millettioid clade</taxon>
        <taxon>Phaseoleae</taxon>
        <taxon>Vigna</taxon>
    </lineage>
</organism>
<evidence type="ECO:0000259" key="1">
    <source>
        <dbReference type="Pfam" id="PF00646"/>
    </source>
</evidence>
<dbReference type="SUPFAM" id="SSF81383">
    <property type="entry name" value="F-box domain"/>
    <property type="match status" value="1"/>
</dbReference>
<dbReference type="Pfam" id="PF00646">
    <property type="entry name" value="F-box"/>
    <property type="match status" value="1"/>
</dbReference>
<dbReference type="InterPro" id="IPR001810">
    <property type="entry name" value="F-box_dom"/>
</dbReference>
<sequence>MKAILQWELVIEILLMLPVKSLVHFKCVYKSWLCLLSDPHFGISHFQRLSASFTRLLFIAPPSPEIRSIDFNASLHDDYASATLNLNFLPPNTHHNVQIIVETRYAFPQHQDFNPLLKAKMVFLSNKTSLNLSNDVRCTIFNRKILVHLYQTQRTDRIANPVPFHSKPFL</sequence>